<sequence>MPATRAILISEDDPLSARQDTCSSRYSSERQVLPEAEENAWNDVSSRAAHQVHRIWSRKRFSGERLQRRLLKSAFATSSKR</sequence>
<protein>
    <submittedName>
        <fullName evidence="2">Uncharacterized protein</fullName>
    </submittedName>
</protein>
<evidence type="ECO:0000313" key="2">
    <source>
        <dbReference type="EMBL" id="KAA1111677.1"/>
    </source>
</evidence>
<gene>
    <name evidence="2" type="ORF">PGT21_008260</name>
</gene>
<reference evidence="2 3" key="1">
    <citation type="submission" date="2019-05" db="EMBL/GenBank/DDBJ databases">
        <title>Emergence of the Ug99 lineage of the wheat stem rust pathogen through somatic hybridization.</title>
        <authorList>
            <person name="Li F."/>
            <person name="Upadhyaya N.M."/>
            <person name="Sperschneider J."/>
            <person name="Matny O."/>
            <person name="Nguyen-Phuc H."/>
            <person name="Mago R."/>
            <person name="Raley C."/>
            <person name="Miller M.E."/>
            <person name="Silverstein K.A.T."/>
            <person name="Henningsen E."/>
            <person name="Hirsch C.D."/>
            <person name="Visser B."/>
            <person name="Pretorius Z.A."/>
            <person name="Steffenson B.J."/>
            <person name="Schwessinger B."/>
            <person name="Dodds P.N."/>
            <person name="Figueroa M."/>
        </authorList>
    </citation>
    <scope>NUCLEOTIDE SEQUENCE [LARGE SCALE GENOMIC DNA]</scope>
    <source>
        <strain evidence="2">21-0</strain>
    </source>
</reference>
<accession>A0A5B0QEQ9</accession>
<organism evidence="2 3">
    <name type="scientific">Puccinia graminis f. sp. tritici</name>
    <dbReference type="NCBI Taxonomy" id="56615"/>
    <lineage>
        <taxon>Eukaryota</taxon>
        <taxon>Fungi</taxon>
        <taxon>Dikarya</taxon>
        <taxon>Basidiomycota</taxon>
        <taxon>Pucciniomycotina</taxon>
        <taxon>Pucciniomycetes</taxon>
        <taxon>Pucciniales</taxon>
        <taxon>Pucciniaceae</taxon>
        <taxon>Puccinia</taxon>
    </lineage>
</organism>
<proteinExistence type="predicted"/>
<evidence type="ECO:0000256" key="1">
    <source>
        <dbReference type="SAM" id="MobiDB-lite"/>
    </source>
</evidence>
<dbReference type="EMBL" id="VSWC01000016">
    <property type="protein sequence ID" value="KAA1111677.1"/>
    <property type="molecule type" value="Genomic_DNA"/>
</dbReference>
<dbReference type="Proteomes" id="UP000324748">
    <property type="component" value="Unassembled WGS sequence"/>
</dbReference>
<name>A0A5B0QEQ9_PUCGR</name>
<keyword evidence="3" id="KW-1185">Reference proteome</keyword>
<feature type="region of interest" description="Disordered" evidence="1">
    <location>
        <begin position="1"/>
        <end position="20"/>
    </location>
</feature>
<dbReference type="AlphaFoldDB" id="A0A5B0QEQ9"/>
<comment type="caution">
    <text evidence="2">The sequence shown here is derived from an EMBL/GenBank/DDBJ whole genome shotgun (WGS) entry which is preliminary data.</text>
</comment>
<evidence type="ECO:0000313" key="3">
    <source>
        <dbReference type="Proteomes" id="UP000324748"/>
    </source>
</evidence>